<feature type="domain" description="DUF434" evidence="1">
    <location>
        <begin position="5"/>
        <end position="60"/>
    </location>
</feature>
<dbReference type="EMBL" id="CP002792">
    <property type="protein sequence ID" value="AEH06562.1"/>
    <property type="molecule type" value="Genomic_DNA"/>
</dbReference>
<dbReference type="HOGENOM" id="CLU_102155_1_0_2"/>
<dbReference type="PANTHER" id="PTHR42252">
    <property type="entry name" value="DUF5616 DOMAIN-CONTAINING PROTEIN"/>
    <property type="match status" value="1"/>
</dbReference>
<dbReference type="eggNOG" id="arCOG03229">
    <property type="taxonomic scope" value="Archaea"/>
</dbReference>
<evidence type="ECO:0000259" key="2">
    <source>
        <dbReference type="Pfam" id="PF18481"/>
    </source>
</evidence>
<evidence type="ECO:0000259" key="1">
    <source>
        <dbReference type="Pfam" id="PF04256"/>
    </source>
</evidence>
<proteinExistence type="predicted"/>
<dbReference type="InterPro" id="IPR029060">
    <property type="entry name" value="PIN-like_dom_sf"/>
</dbReference>
<gene>
    <name evidence="3" type="ordered locus">Metok_0582</name>
</gene>
<dbReference type="InterPro" id="IPR041652">
    <property type="entry name" value="DUF5616"/>
</dbReference>
<evidence type="ECO:0000313" key="4">
    <source>
        <dbReference type="Proteomes" id="UP000009296"/>
    </source>
</evidence>
<protein>
    <recommendedName>
        <fullName evidence="5">DUF434 domain-containing protein</fullName>
    </recommendedName>
</protein>
<keyword evidence="4" id="KW-1185">Reference proteome</keyword>
<evidence type="ECO:0008006" key="5">
    <source>
        <dbReference type="Google" id="ProtNLM"/>
    </source>
</evidence>
<sequence length="212" mass="24931">MSNEKINEAKKDFKYLINRGYKKDYALNVVCNHYKIPKRDRLKIIRTIHTDEEIKTVKSKLIDIEKLSNGEINIDGYNVLIGIEAFLKNKIVLCDDGIYRDFMGIYGNYKINTYTEKAINLLFKLFKYYNIKPIFYFDAQVSKSGELSKKIRTLMEKYNIDGEVFCVKNCDYILMNKEIVATSDSIIIKNKKVKYVVDLVREIKDKFLVLNE</sequence>
<accession>F8AL72</accession>
<reference evidence="3" key="1">
    <citation type="submission" date="2011-05" db="EMBL/GenBank/DDBJ databases">
        <title>Complete sequence of chromosome of Methanothermococcus okinawensis IH1.</title>
        <authorList>
            <consortium name="US DOE Joint Genome Institute"/>
            <person name="Lucas S."/>
            <person name="Han J."/>
            <person name="Lapidus A."/>
            <person name="Cheng J.-F."/>
            <person name="Goodwin L."/>
            <person name="Pitluck S."/>
            <person name="Peters L."/>
            <person name="Mikhailova N."/>
            <person name="Held B."/>
            <person name="Han C."/>
            <person name="Tapia R."/>
            <person name="Land M."/>
            <person name="Hauser L."/>
            <person name="Kyrpides N."/>
            <person name="Ivanova N."/>
            <person name="Pagani I."/>
            <person name="Sieprawska-Lupa M."/>
            <person name="Takai K."/>
            <person name="Miyazaki J."/>
            <person name="Whitman W."/>
            <person name="Woyke T."/>
        </authorList>
    </citation>
    <scope>NUCLEOTIDE SEQUENCE</scope>
    <source>
        <strain evidence="3">IH1</strain>
    </source>
</reference>
<dbReference type="SUPFAM" id="SSF88723">
    <property type="entry name" value="PIN domain-like"/>
    <property type="match status" value="1"/>
</dbReference>
<dbReference type="InterPro" id="IPR007368">
    <property type="entry name" value="DUF434"/>
</dbReference>
<dbReference type="Proteomes" id="UP000009296">
    <property type="component" value="Chromosome"/>
</dbReference>
<dbReference type="Pfam" id="PF18481">
    <property type="entry name" value="DUF5616"/>
    <property type="match status" value="1"/>
</dbReference>
<dbReference type="AlphaFoldDB" id="F8AL72"/>
<name>F8AL72_METOI</name>
<dbReference type="STRING" id="647113.Metok_0582"/>
<dbReference type="KEGG" id="mok:Metok_0582"/>
<dbReference type="RefSeq" id="WP_013866748.1">
    <property type="nucleotide sequence ID" value="NC_015636.1"/>
</dbReference>
<dbReference type="GeneID" id="10772709"/>
<feature type="domain" description="DUF5616" evidence="2">
    <location>
        <begin position="65"/>
        <end position="200"/>
    </location>
</feature>
<evidence type="ECO:0000313" key="3">
    <source>
        <dbReference type="EMBL" id="AEH06562.1"/>
    </source>
</evidence>
<dbReference type="PANTHER" id="PTHR42252:SF1">
    <property type="entry name" value="DUF434 DOMAIN-CONTAINING PROTEIN"/>
    <property type="match status" value="1"/>
</dbReference>
<dbReference type="OrthoDB" id="60095at2157"/>
<dbReference type="Pfam" id="PF04256">
    <property type="entry name" value="DUF434"/>
    <property type="match status" value="1"/>
</dbReference>
<organism evidence="3 4">
    <name type="scientific">Methanothermococcus okinawensis (strain DSM 14208 / JCM 11175 / IH1)</name>
    <dbReference type="NCBI Taxonomy" id="647113"/>
    <lineage>
        <taxon>Archaea</taxon>
        <taxon>Methanobacteriati</taxon>
        <taxon>Methanobacteriota</taxon>
        <taxon>Methanomada group</taxon>
        <taxon>Methanococci</taxon>
        <taxon>Methanococcales</taxon>
        <taxon>Methanococcaceae</taxon>
        <taxon>Methanothermococcus</taxon>
    </lineage>
</organism>